<protein>
    <recommendedName>
        <fullName evidence="3">Peptidase A1 domain-containing protein</fullName>
    </recommendedName>
</protein>
<dbReference type="PROSITE" id="PS51767">
    <property type="entry name" value="PEPTIDASE_A1"/>
    <property type="match status" value="1"/>
</dbReference>
<dbReference type="Proteomes" id="UP000054047">
    <property type="component" value="Unassembled WGS sequence"/>
</dbReference>
<feature type="domain" description="Peptidase A1" evidence="3">
    <location>
        <begin position="1"/>
        <end position="174"/>
    </location>
</feature>
<name>A0A0C2H595_9BILA</name>
<comment type="similarity">
    <text evidence="1">Belongs to the peptidase A1 family.</text>
</comment>
<evidence type="ECO:0000313" key="4">
    <source>
        <dbReference type="EMBL" id="KIH69015.1"/>
    </source>
</evidence>
<dbReference type="InterPro" id="IPR021109">
    <property type="entry name" value="Peptidase_aspartic_dom_sf"/>
</dbReference>
<dbReference type="CDD" id="cd05471">
    <property type="entry name" value="pepsin_like"/>
    <property type="match status" value="1"/>
</dbReference>
<dbReference type="GO" id="GO:0005764">
    <property type="term" value="C:lysosome"/>
    <property type="evidence" value="ECO:0007669"/>
    <property type="project" value="TreeGrafter"/>
</dbReference>
<reference evidence="4 5" key="1">
    <citation type="submission" date="2013-12" db="EMBL/GenBank/DDBJ databases">
        <title>Draft genome of the parsitic nematode Ancylostoma duodenale.</title>
        <authorList>
            <person name="Mitreva M."/>
        </authorList>
    </citation>
    <scope>NUCLEOTIDE SEQUENCE [LARGE SCALE GENOMIC DNA]</scope>
    <source>
        <strain evidence="4 5">Zhejiang</strain>
    </source>
</reference>
<keyword evidence="5" id="KW-1185">Reference proteome</keyword>
<dbReference type="GO" id="GO:0006508">
    <property type="term" value="P:proteolysis"/>
    <property type="evidence" value="ECO:0007669"/>
    <property type="project" value="InterPro"/>
</dbReference>
<accession>A0A0C2H595</accession>
<dbReference type="EMBL" id="KN726238">
    <property type="protein sequence ID" value="KIH69015.1"/>
    <property type="molecule type" value="Genomic_DNA"/>
</dbReference>
<evidence type="ECO:0000256" key="1">
    <source>
        <dbReference type="ARBA" id="ARBA00007447"/>
    </source>
</evidence>
<evidence type="ECO:0000259" key="3">
    <source>
        <dbReference type="PROSITE" id="PS51767"/>
    </source>
</evidence>
<dbReference type="PANTHER" id="PTHR47966">
    <property type="entry name" value="BETA-SITE APP-CLEAVING ENZYME, ISOFORM A-RELATED"/>
    <property type="match status" value="1"/>
</dbReference>
<dbReference type="AlphaFoldDB" id="A0A0C2H595"/>
<evidence type="ECO:0000256" key="2">
    <source>
        <dbReference type="PIRSR" id="PIRSR601461-2"/>
    </source>
</evidence>
<organism evidence="4 5">
    <name type="scientific">Ancylostoma duodenale</name>
    <dbReference type="NCBI Taxonomy" id="51022"/>
    <lineage>
        <taxon>Eukaryota</taxon>
        <taxon>Metazoa</taxon>
        <taxon>Ecdysozoa</taxon>
        <taxon>Nematoda</taxon>
        <taxon>Chromadorea</taxon>
        <taxon>Rhabditida</taxon>
        <taxon>Rhabditina</taxon>
        <taxon>Rhabditomorpha</taxon>
        <taxon>Strongyloidea</taxon>
        <taxon>Ancylostomatidae</taxon>
        <taxon>Ancylostomatinae</taxon>
        <taxon>Ancylostoma</taxon>
    </lineage>
</organism>
<dbReference type="Pfam" id="PF00026">
    <property type="entry name" value="Asp"/>
    <property type="match status" value="1"/>
</dbReference>
<dbReference type="Gene3D" id="2.40.70.10">
    <property type="entry name" value="Acid Proteases"/>
    <property type="match status" value="1"/>
</dbReference>
<feature type="disulfide bond" evidence="2">
    <location>
        <begin position="103"/>
        <end position="134"/>
    </location>
</feature>
<sequence>MNGVRAAITGAGNVYGGEITYGGRDMQHCDHLIVYHNITLATYWQFKIHNFTSGDFSATSVLWVAMSDTVSPFIGAPVAIAEAIAKQFDANYNAEDDKYYINCNAKPTFVFGIGLDKYTIDPVNLVIEIREGECILALSGYHAPYWGPNWVFGIPFIRQYCNTYDVANKRIGFSKSRQN</sequence>
<gene>
    <name evidence="4" type="ORF">ANCDUO_00641</name>
</gene>
<keyword evidence="2" id="KW-1015">Disulfide bond</keyword>
<dbReference type="GO" id="GO:0004190">
    <property type="term" value="F:aspartic-type endopeptidase activity"/>
    <property type="evidence" value="ECO:0007669"/>
    <property type="project" value="InterPro"/>
</dbReference>
<dbReference type="InterPro" id="IPR033121">
    <property type="entry name" value="PEPTIDASE_A1"/>
</dbReference>
<dbReference type="PRINTS" id="PR00792">
    <property type="entry name" value="PEPSIN"/>
</dbReference>
<dbReference type="SUPFAM" id="SSF50630">
    <property type="entry name" value="Acid proteases"/>
    <property type="match status" value="1"/>
</dbReference>
<evidence type="ECO:0000313" key="5">
    <source>
        <dbReference type="Proteomes" id="UP000054047"/>
    </source>
</evidence>
<dbReference type="PANTHER" id="PTHR47966:SF45">
    <property type="entry name" value="PEPTIDASE A1 DOMAIN-CONTAINING PROTEIN"/>
    <property type="match status" value="1"/>
</dbReference>
<dbReference type="InterPro" id="IPR034164">
    <property type="entry name" value="Pepsin-like_dom"/>
</dbReference>
<dbReference type="InterPro" id="IPR001461">
    <property type="entry name" value="Aspartic_peptidase_A1"/>
</dbReference>
<proteinExistence type="inferred from homology"/>
<dbReference type="OrthoDB" id="5794195at2759"/>